<dbReference type="GO" id="GO:0005634">
    <property type="term" value="C:nucleus"/>
    <property type="evidence" value="ECO:0007669"/>
    <property type="project" value="UniProtKB-SubCell"/>
</dbReference>
<dbReference type="InterPro" id="IPR003165">
    <property type="entry name" value="Piwi"/>
</dbReference>
<comment type="subcellular location">
    <subcellularLocation>
        <location evidence="1">Nucleus</location>
    </subcellularLocation>
</comment>
<evidence type="ECO:0000256" key="1">
    <source>
        <dbReference type="ARBA" id="ARBA00004123"/>
    </source>
</evidence>
<evidence type="ECO:0000259" key="2">
    <source>
        <dbReference type="PROSITE" id="PS50822"/>
    </source>
</evidence>
<dbReference type="PROSITE" id="PS50822">
    <property type="entry name" value="PIWI"/>
    <property type="match status" value="1"/>
</dbReference>
<dbReference type="InterPro" id="IPR012337">
    <property type="entry name" value="RNaseH-like_sf"/>
</dbReference>
<reference evidence="3" key="1">
    <citation type="journal article" date="2020" name="Cell">
        <title>Large-Scale Comparative Analyses of Tick Genomes Elucidate Their Genetic Diversity and Vector Capacities.</title>
        <authorList>
            <consortium name="Tick Genome and Microbiome Consortium (TIGMIC)"/>
            <person name="Jia N."/>
            <person name="Wang J."/>
            <person name="Shi W."/>
            <person name="Du L."/>
            <person name="Sun Y."/>
            <person name="Zhan W."/>
            <person name="Jiang J.F."/>
            <person name="Wang Q."/>
            <person name="Zhang B."/>
            <person name="Ji P."/>
            <person name="Bell-Sakyi L."/>
            <person name="Cui X.M."/>
            <person name="Yuan T.T."/>
            <person name="Jiang B.G."/>
            <person name="Yang W.F."/>
            <person name="Lam T.T."/>
            <person name="Chang Q.C."/>
            <person name="Ding S.J."/>
            <person name="Wang X.J."/>
            <person name="Zhu J.G."/>
            <person name="Ruan X.D."/>
            <person name="Zhao L."/>
            <person name="Wei J.T."/>
            <person name="Ye R.Z."/>
            <person name="Que T.C."/>
            <person name="Du C.H."/>
            <person name="Zhou Y.H."/>
            <person name="Cheng J.X."/>
            <person name="Dai P.F."/>
            <person name="Guo W.B."/>
            <person name="Han X.H."/>
            <person name="Huang E.J."/>
            <person name="Li L.F."/>
            <person name="Wei W."/>
            <person name="Gao Y.C."/>
            <person name="Liu J.Z."/>
            <person name="Shao H.Z."/>
            <person name="Wang X."/>
            <person name="Wang C.C."/>
            <person name="Yang T.C."/>
            <person name="Huo Q.B."/>
            <person name="Li W."/>
            <person name="Chen H.Y."/>
            <person name="Chen S.E."/>
            <person name="Zhou L.G."/>
            <person name="Ni X.B."/>
            <person name="Tian J.H."/>
            <person name="Sheng Y."/>
            <person name="Liu T."/>
            <person name="Pan Y.S."/>
            <person name="Xia L.Y."/>
            <person name="Li J."/>
            <person name="Zhao F."/>
            <person name="Cao W.C."/>
        </authorList>
    </citation>
    <scope>NUCLEOTIDE SEQUENCE</scope>
    <source>
        <strain evidence="3">Rsan-2018</strain>
    </source>
</reference>
<dbReference type="VEuPathDB" id="VectorBase:RSAN_032836"/>
<reference evidence="3" key="2">
    <citation type="submission" date="2021-09" db="EMBL/GenBank/DDBJ databases">
        <authorList>
            <person name="Jia N."/>
            <person name="Wang J."/>
            <person name="Shi W."/>
            <person name="Du L."/>
            <person name="Sun Y."/>
            <person name="Zhan W."/>
            <person name="Jiang J."/>
            <person name="Wang Q."/>
            <person name="Zhang B."/>
            <person name="Ji P."/>
            <person name="Sakyi L.B."/>
            <person name="Cui X."/>
            <person name="Yuan T."/>
            <person name="Jiang B."/>
            <person name="Yang W."/>
            <person name="Lam T.T.-Y."/>
            <person name="Chang Q."/>
            <person name="Ding S."/>
            <person name="Wang X."/>
            <person name="Zhu J."/>
            <person name="Ruan X."/>
            <person name="Zhao L."/>
            <person name="Wei J."/>
            <person name="Que T."/>
            <person name="Du C."/>
            <person name="Cheng J."/>
            <person name="Dai P."/>
            <person name="Han X."/>
            <person name="Huang E."/>
            <person name="Gao Y."/>
            <person name="Liu J."/>
            <person name="Shao H."/>
            <person name="Ye R."/>
            <person name="Li L."/>
            <person name="Wei W."/>
            <person name="Wang X."/>
            <person name="Wang C."/>
            <person name="Huo Q."/>
            <person name="Li W."/>
            <person name="Guo W."/>
            <person name="Chen H."/>
            <person name="Chen S."/>
            <person name="Zhou L."/>
            <person name="Zhou L."/>
            <person name="Ni X."/>
            <person name="Tian J."/>
            <person name="Zhou Y."/>
            <person name="Sheng Y."/>
            <person name="Liu T."/>
            <person name="Pan Y."/>
            <person name="Xia L."/>
            <person name="Li J."/>
            <person name="Zhao F."/>
            <person name="Cao W."/>
        </authorList>
    </citation>
    <scope>NUCLEOTIDE SEQUENCE</scope>
    <source>
        <strain evidence="3">Rsan-2018</strain>
        <tissue evidence="3">Larvae</tissue>
    </source>
</reference>
<dbReference type="SUPFAM" id="SSF53098">
    <property type="entry name" value="Ribonuclease H-like"/>
    <property type="match status" value="1"/>
</dbReference>
<gene>
    <name evidence="3" type="ORF">HPB52_020262</name>
</gene>
<dbReference type="Gene3D" id="1.10.10.60">
    <property type="entry name" value="Homeodomain-like"/>
    <property type="match status" value="1"/>
</dbReference>
<keyword evidence="4" id="KW-1185">Reference proteome</keyword>
<accession>A0A9D4PN79</accession>
<sequence length="525" mass="58089">MDAHPSRYAATVRVQQHRQEIIQDLASMVKELLIQFYKSTRFKPTRIIFYRDGVSEGQFAQVLHHELLAVREACLKLETDYKPGITFVVVQKRHHTRLFCSDKKEQIGKSGNIPAGTTVDLGITHPTEFDFYLCSHAGIQQICAEEPASTGAAPSALTSTLSPTVAAVLTTFPVAVTKLRSCCAVAFLAMSSPGPSVKKTRHQFSLKEKVDILTELNAGKKQVDTYRECDIAPSTVATILKDREKIVKLHRESQLAPSRKPLWLGNYQTLDDAARERDQQATLDIADAPACDNGGGGAGIGNPPVPREDDCADSGRFRIDSGVVTSSDIAQERRLLINIRLKLPTEVTIRQAAQMLTASWRNVKASTISNCWRKAGLLETSLTPHDCKPRPRDCDDEAELDPELWNELTEKLPVDAAVTFEDYVDSHCAAATSAELTCEEIVSQVREQDCCSSDEDDAGDAESGTTEETISSSDVLVFLEKARSYLGCCKDVPKNILRKVADVEAYMHQRLLSTRQKKVTDFFKQ</sequence>
<evidence type="ECO:0000313" key="4">
    <source>
        <dbReference type="Proteomes" id="UP000821837"/>
    </source>
</evidence>
<organism evidence="3 4">
    <name type="scientific">Rhipicephalus sanguineus</name>
    <name type="common">Brown dog tick</name>
    <name type="synonym">Ixodes sanguineus</name>
    <dbReference type="NCBI Taxonomy" id="34632"/>
    <lineage>
        <taxon>Eukaryota</taxon>
        <taxon>Metazoa</taxon>
        <taxon>Ecdysozoa</taxon>
        <taxon>Arthropoda</taxon>
        <taxon>Chelicerata</taxon>
        <taxon>Arachnida</taxon>
        <taxon>Acari</taxon>
        <taxon>Parasitiformes</taxon>
        <taxon>Ixodida</taxon>
        <taxon>Ixodoidea</taxon>
        <taxon>Ixodidae</taxon>
        <taxon>Rhipicephalinae</taxon>
        <taxon>Rhipicephalus</taxon>
        <taxon>Rhipicephalus</taxon>
    </lineage>
</organism>
<name>A0A9D4PN79_RHISA</name>
<dbReference type="GO" id="GO:0003676">
    <property type="term" value="F:nucleic acid binding"/>
    <property type="evidence" value="ECO:0007669"/>
    <property type="project" value="InterPro"/>
</dbReference>
<dbReference type="AlphaFoldDB" id="A0A9D4PN79"/>
<dbReference type="EMBL" id="JABSTV010001252">
    <property type="protein sequence ID" value="KAH7948292.1"/>
    <property type="molecule type" value="Genomic_DNA"/>
</dbReference>
<dbReference type="VEuPathDB" id="VectorBase:RSAN_058084"/>
<dbReference type="InterPro" id="IPR036397">
    <property type="entry name" value="RNaseH_sf"/>
</dbReference>
<dbReference type="Pfam" id="PF02171">
    <property type="entry name" value="Piwi"/>
    <property type="match status" value="1"/>
</dbReference>
<protein>
    <recommendedName>
        <fullName evidence="2">Piwi domain-containing protein</fullName>
    </recommendedName>
</protein>
<dbReference type="Gene3D" id="3.30.420.10">
    <property type="entry name" value="Ribonuclease H-like superfamily/Ribonuclease H"/>
    <property type="match status" value="1"/>
</dbReference>
<dbReference type="VEuPathDB" id="VectorBase:RSAN_029877"/>
<evidence type="ECO:0000313" key="3">
    <source>
        <dbReference type="EMBL" id="KAH7948292.1"/>
    </source>
</evidence>
<dbReference type="Proteomes" id="UP000821837">
    <property type="component" value="Chromosome 6"/>
</dbReference>
<proteinExistence type="predicted"/>
<dbReference type="PANTHER" id="PTHR22891">
    <property type="entry name" value="EUKARYOTIC TRANSLATION INITIATION FACTOR 2C"/>
    <property type="match status" value="1"/>
</dbReference>
<dbReference type="InterPro" id="IPR009057">
    <property type="entry name" value="Homeodomain-like_sf"/>
</dbReference>
<dbReference type="SUPFAM" id="SSF46689">
    <property type="entry name" value="Homeodomain-like"/>
    <property type="match status" value="1"/>
</dbReference>
<feature type="domain" description="Piwi" evidence="2">
    <location>
        <begin position="1"/>
        <end position="142"/>
    </location>
</feature>
<dbReference type="SMART" id="SM00950">
    <property type="entry name" value="Piwi"/>
    <property type="match status" value="1"/>
</dbReference>
<comment type="caution">
    <text evidence="3">The sequence shown here is derived from an EMBL/GenBank/DDBJ whole genome shotgun (WGS) entry which is preliminary data.</text>
</comment>